<comment type="caution">
    <text evidence="3">The sequence shown here is derived from an EMBL/GenBank/DDBJ whole genome shotgun (WGS) entry which is preliminary data.</text>
</comment>
<dbReference type="SMART" id="SM00899">
    <property type="entry name" value="FeoA"/>
    <property type="match status" value="1"/>
</dbReference>
<dbReference type="SUPFAM" id="SSF50037">
    <property type="entry name" value="C-terminal domain of transcriptional repressors"/>
    <property type="match status" value="1"/>
</dbReference>
<dbReference type="InterPro" id="IPR053184">
    <property type="entry name" value="FeoA-like"/>
</dbReference>
<sequence>MAKMPLTQLSPGEEATIREINAGCRATKRLCEMGFYIGSNVKVLKNDRGPLIVSLSGNKIAIGRGLAQKIIVEYKN</sequence>
<evidence type="ECO:0000259" key="2">
    <source>
        <dbReference type="SMART" id="SM00899"/>
    </source>
</evidence>
<dbReference type="PANTHER" id="PTHR43151:SF1">
    <property type="entry name" value="SSR2333 PROTEIN"/>
    <property type="match status" value="1"/>
</dbReference>
<dbReference type="RefSeq" id="WP_132027737.1">
    <property type="nucleotide sequence ID" value="NZ_CP068564.1"/>
</dbReference>
<reference evidence="3 4" key="1">
    <citation type="submission" date="2019-03" db="EMBL/GenBank/DDBJ databases">
        <title>Genomic Encyclopedia of Type Strains, Phase IV (KMG-IV): sequencing the most valuable type-strain genomes for metagenomic binning, comparative biology and taxonomic classification.</title>
        <authorList>
            <person name="Goeker M."/>
        </authorList>
    </citation>
    <scope>NUCLEOTIDE SEQUENCE [LARGE SCALE GENOMIC DNA]</scope>
    <source>
        <strain evidence="3 4">DSM 26752</strain>
    </source>
</reference>
<dbReference type="InterPro" id="IPR008988">
    <property type="entry name" value="Transcriptional_repressor_C"/>
</dbReference>
<dbReference type="AlphaFoldDB" id="A0A4R3KTP8"/>
<dbReference type="GO" id="GO:0046914">
    <property type="term" value="F:transition metal ion binding"/>
    <property type="evidence" value="ECO:0007669"/>
    <property type="project" value="InterPro"/>
</dbReference>
<evidence type="ECO:0000313" key="3">
    <source>
        <dbReference type="EMBL" id="TCS88707.1"/>
    </source>
</evidence>
<dbReference type="PANTHER" id="PTHR43151">
    <property type="entry name" value="FEOA FAMILY PROTEIN"/>
    <property type="match status" value="1"/>
</dbReference>
<dbReference type="OrthoDB" id="1707677at2"/>
<dbReference type="Pfam" id="PF04023">
    <property type="entry name" value="FeoA"/>
    <property type="match status" value="1"/>
</dbReference>
<keyword evidence="4" id="KW-1185">Reference proteome</keyword>
<evidence type="ECO:0000313" key="4">
    <source>
        <dbReference type="Proteomes" id="UP000294567"/>
    </source>
</evidence>
<dbReference type="InterPro" id="IPR038157">
    <property type="entry name" value="FeoA_core_dom"/>
</dbReference>
<feature type="domain" description="Ferrous iron transporter FeoA-like" evidence="2">
    <location>
        <begin position="4"/>
        <end position="74"/>
    </location>
</feature>
<keyword evidence="1" id="KW-0408">Iron</keyword>
<dbReference type="InterPro" id="IPR007167">
    <property type="entry name" value="Fe-transptr_FeoA-like"/>
</dbReference>
<accession>A0A4R3KTP8</accession>
<dbReference type="EMBL" id="SMAE01000007">
    <property type="protein sequence ID" value="TCS88707.1"/>
    <property type="molecule type" value="Genomic_DNA"/>
</dbReference>
<evidence type="ECO:0000256" key="1">
    <source>
        <dbReference type="ARBA" id="ARBA00023004"/>
    </source>
</evidence>
<name>A0A4R3KTP8_9FIRM</name>
<gene>
    <name evidence="3" type="ORF">EDD65_10760</name>
</gene>
<organism evidence="3 4">
    <name type="scientific">Keratinibaculum paraultunense</name>
    <dbReference type="NCBI Taxonomy" id="1278232"/>
    <lineage>
        <taxon>Bacteria</taxon>
        <taxon>Bacillati</taxon>
        <taxon>Bacillota</taxon>
        <taxon>Tissierellia</taxon>
        <taxon>Tissierellales</taxon>
        <taxon>Tepidimicrobiaceae</taxon>
        <taxon>Keratinibaculum</taxon>
    </lineage>
</organism>
<proteinExistence type="predicted"/>
<dbReference type="Proteomes" id="UP000294567">
    <property type="component" value="Unassembled WGS sequence"/>
</dbReference>
<dbReference type="Gene3D" id="2.30.30.90">
    <property type="match status" value="1"/>
</dbReference>
<protein>
    <submittedName>
        <fullName evidence="3">Ferrous iron transport protein A</fullName>
    </submittedName>
</protein>